<dbReference type="InterPro" id="IPR056778">
    <property type="entry name" value="UPF0261_C"/>
</dbReference>
<dbReference type="Gene3D" id="3.40.50.12030">
    <property type="entry name" value="Uncharacterised protein family UPF0261, NC domain"/>
    <property type="match status" value="1"/>
</dbReference>
<name>A0A1I0GDV6_9FIRM</name>
<feature type="domain" description="UPF0261" evidence="2">
    <location>
        <begin position="204"/>
        <end position="418"/>
    </location>
</feature>
<feature type="domain" description="UPF0261" evidence="1">
    <location>
        <begin position="20"/>
        <end position="194"/>
    </location>
</feature>
<dbReference type="EMBL" id="FOIO01000018">
    <property type="protein sequence ID" value="SET68176.1"/>
    <property type="molecule type" value="Genomic_DNA"/>
</dbReference>
<evidence type="ECO:0000313" key="4">
    <source>
        <dbReference type="Proteomes" id="UP000182121"/>
    </source>
</evidence>
<dbReference type="Pfam" id="PF06792">
    <property type="entry name" value="UPF0261"/>
    <property type="match status" value="1"/>
</dbReference>
<dbReference type="Proteomes" id="UP000182121">
    <property type="component" value="Unassembled WGS sequence"/>
</dbReference>
<sequence length="434" mass="47783">METVGGIVFTISYWRRSKMKTIAIIGSCDTKYREIAYMREQVESQGVKAMVINVATGPNPSYGYDVSREDVTKAAGKEWAELEPKTKGEKIAFMMEAVASYVEKLYKEGKIDGILSAGGLQNTVMATNAMKRLPIGFPKVMATTVASGRKTFESVVGTKDIVTVPSICDFTGLNIVTRQIMENACACCVGMVKYAGQILKKGDRPVVGVTLMGITNTGACAAIDELERLGIETIGFHSTGAGGAIMEQMAADGLIDGILDLTTHEITQEYFKGGFSYGEDAKYRLVRGVKKRVPLVVSVGGLDFIDFQVGEFPPRMDERVYMMHNANTAHIKLLPDEAEITTARFAARIEKIDYPVKLLIPTDGMRHNTRKGEVLYYKEVDDVIICQLKKIRNPNVEIIAIPGNLDTKDWGIKAAHYMVDELKERGAIGDEIQY</sequence>
<dbReference type="InterPro" id="IPR008322">
    <property type="entry name" value="UPF0261"/>
</dbReference>
<gene>
    <name evidence="3" type="ORF">SAMN05216521_101882</name>
</gene>
<dbReference type="PIRSF" id="PIRSF033271">
    <property type="entry name" value="UCP033271"/>
    <property type="match status" value="1"/>
</dbReference>
<protein>
    <submittedName>
        <fullName evidence="3">Uncharacterized protein, UPF0261 family</fullName>
    </submittedName>
</protein>
<dbReference type="AlphaFoldDB" id="A0A1I0GDV6"/>
<reference evidence="3 4" key="1">
    <citation type="submission" date="2016-10" db="EMBL/GenBank/DDBJ databases">
        <authorList>
            <person name="Varghese N."/>
            <person name="Submissions S."/>
        </authorList>
    </citation>
    <scope>NUCLEOTIDE SEQUENCE [LARGE SCALE GENOMIC DNA]</scope>
    <source>
        <strain evidence="3 4">NLAE-zl-C196</strain>
    </source>
</reference>
<evidence type="ECO:0000313" key="3">
    <source>
        <dbReference type="EMBL" id="SET68176.1"/>
    </source>
</evidence>
<dbReference type="InterPro" id="IPR044122">
    <property type="entry name" value="UPF0261_N"/>
</dbReference>
<dbReference type="PANTHER" id="PTHR31862">
    <property type="entry name" value="UPF0261 DOMAIN PROTEIN (AFU_ORTHOLOGUE AFUA_1G10120)"/>
    <property type="match status" value="1"/>
</dbReference>
<proteinExistence type="predicted"/>
<comment type="caution">
    <text evidence="3">The sequence shown here is derived from an EMBL/GenBank/DDBJ whole genome shotgun (WGS) entry which is preliminary data.</text>
</comment>
<dbReference type="InterPro" id="IPR051353">
    <property type="entry name" value="Tobamovirus_resist_UPF0261"/>
</dbReference>
<evidence type="ECO:0000259" key="1">
    <source>
        <dbReference type="Pfam" id="PF06792"/>
    </source>
</evidence>
<evidence type="ECO:0000259" key="2">
    <source>
        <dbReference type="Pfam" id="PF23189"/>
    </source>
</evidence>
<organism evidence="3 4">
    <name type="scientific">Enterocloster clostridioformis</name>
    <dbReference type="NCBI Taxonomy" id="1531"/>
    <lineage>
        <taxon>Bacteria</taxon>
        <taxon>Bacillati</taxon>
        <taxon>Bacillota</taxon>
        <taxon>Clostridia</taxon>
        <taxon>Lachnospirales</taxon>
        <taxon>Lachnospiraceae</taxon>
        <taxon>Enterocloster</taxon>
    </lineage>
</organism>
<accession>A0A1I0GDV6</accession>
<dbReference type="Pfam" id="PF23189">
    <property type="entry name" value="UPF0261_C"/>
    <property type="match status" value="1"/>
</dbReference>
<dbReference type="PANTHER" id="PTHR31862:SF1">
    <property type="entry name" value="UPF0261 DOMAIN PROTEIN (AFU_ORTHOLOGUE AFUA_1G10120)"/>
    <property type="match status" value="1"/>
</dbReference>
<dbReference type="Gene3D" id="3.40.50.12020">
    <property type="entry name" value="Uncharacterised protein family UPF0261, NN domain"/>
    <property type="match status" value="1"/>
</dbReference>
<dbReference type="CDD" id="cd15488">
    <property type="entry name" value="Tm-1-like"/>
    <property type="match status" value="1"/>
</dbReference>